<keyword evidence="8" id="KW-1185">Reference proteome</keyword>
<evidence type="ECO:0000313" key="8">
    <source>
        <dbReference type="Proteomes" id="UP000291084"/>
    </source>
</evidence>
<dbReference type="OrthoDB" id="676979at2759"/>
<dbReference type="InterPro" id="IPR032675">
    <property type="entry name" value="LRR_dom_sf"/>
</dbReference>
<dbReference type="GO" id="GO:0005576">
    <property type="term" value="C:extracellular region"/>
    <property type="evidence" value="ECO:0007669"/>
    <property type="project" value="UniProtKB-SubCell"/>
</dbReference>
<evidence type="ECO:0000256" key="2">
    <source>
        <dbReference type="ARBA" id="ARBA00022525"/>
    </source>
</evidence>
<sequence length="452" mass="50487">MLKDFCFIYIYAHAYTAGLRQDTLKMPTMNFFLSALLLHSFMATVLGKEASHIIMHNGGGYPYASPPPPMCPPPPPPPCQTRLENGRRTLVDFTGSVDRNKYIGDWRGDDPCKFNGIRCAKYPDPEKQLAIAGIDLNGAGLSGKDRTPLLLSGILDKIPELTFFHVNSNNFTGAIPREITQYKYFFELDLSNNKLKGEFPKEVLQSSQLVFLDLRFNTLYGPIPPQLFYLKYLDVIFINNNKFTGSLPDAFASTPARYLTFANNLLTGPIPPSVGAAKNLVEVLFLGNNFQGCLPYQIGLLRKATVFDVSNNCLTGPIPRSFGCLESIRYLNLEHNKFYGEVPETVCQLPGLRDRGNFSLSNNYFTQVGPACRRLIECNVLDVSNNCILGLPNQRPHGECSHFFSNLKPCPNPKSLNYVPCKKYDPSSHTHTTTSTPPAPLSYNSLDPRLHR</sequence>
<name>A0A0S3T6I2_PHAAN</name>
<organism evidence="7 8">
    <name type="scientific">Vigna angularis var. angularis</name>
    <dbReference type="NCBI Taxonomy" id="157739"/>
    <lineage>
        <taxon>Eukaryota</taxon>
        <taxon>Viridiplantae</taxon>
        <taxon>Streptophyta</taxon>
        <taxon>Embryophyta</taxon>
        <taxon>Tracheophyta</taxon>
        <taxon>Spermatophyta</taxon>
        <taxon>Magnoliopsida</taxon>
        <taxon>eudicotyledons</taxon>
        <taxon>Gunneridae</taxon>
        <taxon>Pentapetalae</taxon>
        <taxon>rosids</taxon>
        <taxon>fabids</taxon>
        <taxon>Fabales</taxon>
        <taxon>Fabaceae</taxon>
        <taxon>Papilionoideae</taxon>
        <taxon>50 kb inversion clade</taxon>
        <taxon>NPAAA clade</taxon>
        <taxon>indigoferoid/millettioid clade</taxon>
        <taxon>Phaseoleae</taxon>
        <taxon>Vigna</taxon>
    </lineage>
</organism>
<keyword evidence="2" id="KW-0964">Secreted</keyword>
<dbReference type="InterPro" id="IPR051582">
    <property type="entry name" value="LRR_extensin-like_regulator"/>
</dbReference>
<feature type="region of interest" description="Disordered" evidence="6">
    <location>
        <begin position="427"/>
        <end position="452"/>
    </location>
</feature>
<evidence type="ECO:0000256" key="3">
    <source>
        <dbReference type="ARBA" id="ARBA00022614"/>
    </source>
</evidence>
<dbReference type="InterPro" id="IPR001611">
    <property type="entry name" value="Leu-rich_rpt"/>
</dbReference>
<dbReference type="SUPFAM" id="SSF52058">
    <property type="entry name" value="L domain-like"/>
    <property type="match status" value="1"/>
</dbReference>
<accession>A0A0S3T6I2</accession>
<evidence type="ECO:0000256" key="1">
    <source>
        <dbReference type="ARBA" id="ARBA00004613"/>
    </source>
</evidence>
<gene>
    <name evidence="7" type="primary">Vigan.10G249700</name>
    <name evidence="7" type="ORF">VIGAN_10249700</name>
</gene>
<dbReference type="Gene3D" id="3.80.10.10">
    <property type="entry name" value="Ribonuclease Inhibitor"/>
    <property type="match status" value="2"/>
</dbReference>
<dbReference type="Pfam" id="PF00560">
    <property type="entry name" value="LRR_1"/>
    <property type="match status" value="3"/>
</dbReference>
<evidence type="ECO:0008006" key="9">
    <source>
        <dbReference type="Google" id="ProtNLM"/>
    </source>
</evidence>
<dbReference type="EMBL" id="AP015043">
    <property type="protein sequence ID" value="BAU00862.1"/>
    <property type="molecule type" value="Genomic_DNA"/>
</dbReference>
<dbReference type="Proteomes" id="UP000291084">
    <property type="component" value="Chromosome 10"/>
</dbReference>
<evidence type="ECO:0000256" key="5">
    <source>
        <dbReference type="ARBA" id="ARBA00022737"/>
    </source>
</evidence>
<proteinExistence type="predicted"/>
<dbReference type="AlphaFoldDB" id="A0A0S3T6I2"/>
<keyword evidence="4" id="KW-0732">Signal</keyword>
<protein>
    <recommendedName>
        <fullName evidence="9">Leucine-rich repeat-containing N-terminal plant-type domain-containing protein</fullName>
    </recommendedName>
</protein>
<comment type="subcellular location">
    <subcellularLocation>
        <location evidence="1">Secreted</location>
    </subcellularLocation>
</comment>
<evidence type="ECO:0000256" key="4">
    <source>
        <dbReference type="ARBA" id="ARBA00022729"/>
    </source>
</evidence>
<dbReference type="PANTHER" id="PTHR32093">
    <property type="entry name" value="LEUCINE-RICH REPEAT EXTENSIN-LIKE PROTEIN 3-RELATED"/>
    <property type="match status" value="1"/>
</dbReference>
<keyword evidence="5" id="KW-0677">Repeat</keyword>
<reference evidence="7 8" key="1">
    <citation type="journal article" date="2015" name="Sci. Rep.">
        <title>The power of single molecule real-time sequencing technology in the de novo assembly of a eukaryotic genome.</title>
        <authorList>
            <person name="Sakai H."/>
            <person name="Naito K."/>
            <person name="Ogiso-Tanaka E."/>
            <person name="Takahashi Y."/>
            <person name="Iseki K."/>
            <person name="Muto C."/>
            <person name="Satou K."/>
            <person name="Teruya K."/>
            <person name="Shiroma A."/>
            <person name="Shimoji M."/>
            <person name="Hirano T."/>
            <person name="Itoh T."/>
            <person name="Kaga A."/>
            <person name="Tomooka N."/>
        </authorList>
    </citation>
    <scope>NUCLEOTIDE SEQUENCE [LARGE SCALE GENOMIC DNA]</scope>
    <source>
        <strain evidence="8">cv. Shumari</strain>
    </source>
</reference>
<evidence type="ECO:0000313" key="7">
    <source>
        <dbReference type="EMBL" id="BAU00862.1"/>
    </source>
</evidence>
<keyword evidence="3" id="KW-0433">Leucine-rich repeat</keyword>
<evidence type="ECO:0000256" key="6">
    <source>
        <dbReference type="SAM" id="MobiDB-lite"/>
    </source>
</evidence>
<dbReference type="FunFam" id="3.80.10.10:FF:000383">
    <property type="entry name" value="Leucine-rich repeat receptor protein kinase EMS1"/>
    <property type="match status" value="1"/>
</dbReference>
<dbReference type="PANTHER" id="PTHR32093:SF131">
    <property type="entry name" value="LEUCINE-RICH REPEAT-CONTAINING N-TERMINAL PLANT-TYPE DOMAIN-CONTAINING PROTEIN"/>
    <property type="match status" value="1"/>
</dbReference>